<dbReference type="RefSeq" id="WP_173237672.1">
    <property type="nucleotide sequence ID" value="NZ_AP022839.1"/>
</dbReference>
<feature type="transmembrane region" description="Helical" evidence="1">
    <location>
        <begin position="86"/>
        <end position="107"/>
    </location>
</feature>
<name>A0A6F8T787_9GAMM</name>
<feature type="transmembrane region" description="Helical" evidence="1">
    <location>
        <begin position="119"/>
        <end position="135"/>
    </location>
</feature>
<reference evidence="2" key="1">
    <citation type="journal article" date="2020" name="Microbiol. Resour. Announc.">
        <title>Complete Genome Sequence of Novel Psychrotolerant Legionella Strain TUM19329, Isolated from Antarctic Lake Sediment.</title>
        <authorList>
            <person name="Shimada S."/>
            <person name="Nakai R."/>
            <person name="Aoki K."/>
            <person name="Shimoeda N."/>
            <person name="Ohno G."/>
            <person name="Miyazaki Y."/>
            <person name="Kudoh S."/>
            <person name="Imura S."/>
            <person name="Watanabe K."/>
            <person name="Ishii Y."/>
            <person name="Tateda K."/>
        </authorList>
    </citation>
    <scope>NUCLEOTIDE SEQUENCE [LARGE SCALE GENOMIC DNA]</scope>
    <source>
        <strain evidence="2">TUM19329</strain>
    </source>
</reference>
<gene>
    <name evidence="2" type="ORF">TUM19329_26720</name>
</gene>
<keyword evidence="3" id="KW-1185">Reference proteome</keyword>
<organism evidence="2 3">
    <name type="scientific">Legionella antarctica</name>
    <dbReference type="NCBI Taxonomy" id="2708020"/>
    <lineage>
        <taxon>Bacteria</taxon>
        <taxon>Pseudomonadati</taxon>
        <taxon>Pseudomonadota</taxon>
        <taxon>Gammaproteobacteria</taxon>
        <taxon>Legionellales</taxon>
        <taxon>Legionellaceae</taxon>
        <taxon>Legionella</taxon>
    </lineage>
</organism>
<dbReference type="Proteomes" id="UP000502894">
    <property type="component" value="Chromosome"/>
</dbReference>
<accession>A0A6F8T787</accession>
<protein>
    <submittedName>
        <fullName evidence="2">Uncharacterized protein</fullName>
    </submittedName>
</protein>
<dbReference type="AlphaFoldDB" id="A0A6F8T787"/>
<keyword evidence="1" id="KW-1133">Transmembrane helix</keyword>
<keyword evidence="1" id="KW-0472">Membrane</keyword>
<dbReference type="KEGG" id="lant:TUM19329_26720"/>
<evidence type="ECO:0000313" key="3">
    <source>
        <dbReference type="Proteomes" id="UP000502894"/>
    </source>
</evidence>
<evidence type="ECO:0000256" key="1">
    <source>
        <dbReference type="SAM" id="Phobius"/>
    </source>
</evidence>
<keyword evidence="1" id="KW-0812">Transmembrane</keyword>
<feature type="transmembrane region" description="Helical" evidence="1">
    <location>
        <begin position="61"/>
        <end position="80"/>
    </location>
</feature>
<sequence length="136" mass="15711">MLFTLAAVVFCAAIFVFFSQEFIRVFKKIFAIKGAILILPLVVASCVVYNFNDLVYLVIYYYRDVLHAMLSFLTWIIPFGQVSSSVASIILLTLISTVPVFLLDWYLRRKTYKPYPYPYLTSTLIWLVSAFILIIL</sequence>
<feature type="transmembrane region" description="Helical" evidence="1">
    <location>
        <begin position="29"/>
        <end position="49"/>
    </location>
</feature>
<dbReference type="EMBL" id="AP022839">
    <property type="protein sequence ID" value="BCA96311.1"/>
    <property type="molecule type" value="Genomic_DNA"/>
</dbReference>
<proteinExistence type="predicted"/>
<evidence type="ECO:0000313" key="2">
    <source>
        <dbReference type="EMBL" id="BCA96311.1"/>
    </source>
</evidence>